<dbReference type="InterPro" id="IPR011050">
    <property type="entry name" value="Pectin_lyase_fold/virulence"/>
</dbReference>
<dbReference type="Pfam" id="PF00295">
    <property type="entry name" value="Glyco_hydro_28"/>
    <property type="match status" value="1"/>
</dbReference>
<dbReference type="InterPro" id="IPR051801">
    <property type="entry name" value="GH28_Enzymes"/>
</dbReference>
<dbReference type="SUPFAM" id="SSF51126">
    <property type="entry name" value="Pectin lyase-like"/>
    <property type="match status" value="1"/>
</dbReference>
<name>A0A495J4M9_9SPHI</name>
<dbReference type="PANTHER" id="PTHR31339:SF9">
    <property type="entry name" value="PLASMIN AND FIBRONECTIN-BINDING PROTEIN A"/>
    <property type="match status" value="1"/>
</dbReference>
<dbReference type="EMBL" id="RBKU01000001">
    <property type="protein sequence ID" value="RKR82939.1"/>
    <property type="molecule type" value="Genomic_DNA"/>
</dbReference>
<dbReference type="GO" id="GO:0004650">
    <property type="term" value="F:polygalacturonase activity"/>
    <property type="evidence" value="ECO:0007669"/>
    <property type="project" value="InterPro"/>
</dbReference>
<dbReference type="Gene3D" id="2.160.20.10">
    <property type="entry name" value="Single-stranded right-handed beta-helix, Pectin lyase-like"/>
    <property type="match status" value="1"/>
</dbReference>
<dbReference type="InterPro" id="IPR000743">
    <property type="entry name" value="Glyco_hydro_28"/>
</dbReference>
<accession>A0A495J4M9</accession>
<dbReference type="AlphaFoldDB" id="A0A495J4M9"/>
<evidence type="ECO:0000256" key="3">
    <source>
        <dbReference type="ARBA" id="ARBA00023295"/>
    </source>
</evidence>
<protein>
    <submittedName>
        <fullName evidence="5">Glycosyl hydrolase family 28</fullName>
    </submittedName>
</protein>
<comment type="similarity">
    <text evidence="1 4">Belongs to the glycosyl hydrolase 28 family.</text>
</comment>
<keyword evidence="2 4" id="KW-0378">Hydrolase</keyword>
<evidence type="ECO:0000256" key="2">
    <source>
        <dbReference type="ARBA" id="ARBA00022801"/>
    </source>
</evidence>
<dbReference type="InterPro" id="IPR006626">
    <property type="entry name" value="PbH1"/>
</dbReference>
<proteinExistence type="inferred from homology"/>
<evidence type="ECO:0000313" key="5">
    <source>
        <dbReference type="EMBL" id="RKR82939.1"/>
    </source>
</evidence>
<evidence type="ECO:0000313" key="6">
    <source>
        <dbReference type="Proteomes" id="UP000268007"/>
    </source>
</evidence>
<dbReference type="RefSeq" id="WP_121198486.1">
    <property type="nucleotide sequence ID" value="NZ_RBKU01000001.1"/>
</dbReference>
<reference evidence="5 6" key="1">
    <citation type="submission" date="2018-10" db="EMBL/GenBank/DDBJ databases">
        <title>Genomic Encyclopedia of Archaeal and Bacterial Type Strains, Phase II (KMG-II): from individual species to whole genera.</title>
        <authorList>
            <person name="Goeker M."/>
        </authorList>
    </citation>
    <scope>NUCLEOTIDE SEQUENCE [LARGE SCALE GENOMIC DNA]</scope>
    <source>
        <strain evidence="5 6">DSM 18602</strain>
    </source>
</reference>
<dbReference type="OrthoDB" id="9795222at2"/>
<keyword evidence="3 4" id="KW-0326">Glycosidase</keyword>
<dbReference type="GO" id="GO:0005975">
    <property type="term" value="P:carbohydrate metabolic process"/>
    <property type="evidence" value="ECO:0007669"/>
    <property type="project" value="InterPro"/>
</dbReference>
<sequence length="504" mass="54844">MKVMLLSWLLAFGTLCVYGQKQDYDILKYGAKPGMSINNQIAIQKAIDAASKTGGRVVVPAGNFVTAPVHMKSSVELYLAPDAILYGSTNRLDYSENAMAVIRAQGVHDIAITGKGTINGQGRDVVENFLELLRAGKLTDDQYLNKRPSEFGRPNIIYFIDCERVKVTGVTLRNAASWVQDYKQCKDIVIDSIKVHSNEYWNNDGIDIVDCKNVKITNSIFNAADDAICIKSETRGQICENVWIENCVARSSANGFKIGTGSLGGFKNITVKNLTVYDTYRSAVAIETVDGGSLQDVHVSHVRGINTGNAIFIRLGHRNNDEVYSTISNVSIDDIKVEVPSGKPDIGYPVEGPPPKVAPHNLVPASITGLPGHRVQNVSISNVEISYGGGAKREVAHIGIDSLSSVTENAAGYPEFTMFGELPAWALYIRHAEDIKISNFKVALKGPDFRPALVFDDVWGLTLQKAYLPLTAPTPAIVYKNTGKIISKDIALPQGNQSVVTLEK</sequence>
<keyword evidence="6" id="KW-1185">Reference proteome</keyword>
<evidence type="ECO:0000256" key="1">
    <source>
        <dbReference type="ARBA" id="ARBA00008834"/>
    </source>
</evidence>
<evidence type="ECO:0000256" key="4">
    <source>
        <dbReference type="RuleBase" id="RU361169"/>
    </source>
</evidence>
<dbReference type="Proteomes" id="UP000268007">
    <property type="component" value="Unassembled WGS sequence"/>
</dbReference>
<comment type="caution">
    <text evidence="5">The sequence shown here is derived from an EMBL/GenBank/DDBJ whole genome shotgun (WGS) entry which is preliminary data.</text>
</comment>
<dbReference type="InterPro" id="IPR012334">
    <property type="entry name" value="Pectin_lyas_fold"/>
</dbReference>
<organism evidence="5 6">
    <name type="scientific">Mucilaginibacter gracilis</name>
    <dbReference type="NCBI Taxonomy" id="423350"/>
    <lineage>
        <taxon>Bacteria</taxon>
        <taxon>Pseudomonadati</taxon>
        <taxon>Bacteroidota</taxon>
        <taxon>Sphingobacteriia</taxon>
        <taxon>Sphingobacteriales</taxon>
        <taxon>Sphingobacteriaceae</taxon>
        <taxon>Mucilaginibacter</taxon>
    </lineage>
</organism>
<dbReference type="PANTHER" id="PTHR31339">
    <property type="entry name" value="PECTIN LYASE-RELATED"/>
    <property type="match status" value="1"/>
</dbReference>
<gene>
    <name evidence="5" type="ORF">BDD43_3136</name>
</gene>
<dbReference type="SMART" id="SM00710">
    <property type="entry name" value="PbH1"/>
    <property type="match status" value="6"/>
</dbReference>